<proteinExistence type="predicted"/>
<reference evidence="1" key="1">
    <citation type="submission" date="2016-03" db="EMBL/GenBank/DDBJ databases">
        <title>Partial sequence of psychrophilic Colwellia sp.</title>
        <authorList>
            <person name="Pankowski J.A."/>
            <person name="Leong J.S."/>
            <person name="Nano F.E."/>
        </authorList>
    </citation>
    <scope>NUCLEOTIDE SEQUENCE</scope>
    <source>
        <strain evidence="1">C1</strain>
    </source>
</reference>
<accession>A0A168PG30</accession>
<protein>
    <submittedName>
        <fullName evidence="1">Uncharacterized protein</fullName>
    </submittedName>
</protein>
<dbReference type="EMBL" id="KU926705">
    <property type="protein sequence ID" value="ANC57833.1"/>
    <property type="molecule type" value="Genomic_DNA"/>
</dbReference>
<sequence length="553" mass="63043">MTVNLSSQIARYGVSESFNVFIDSLRDTPGLSDKKFRFDDVNKVAQYLVCRNYGKACLELSYLAWAVVNYPTKTLANAPLLEFFWMDENITPARFRQAFEHPYQTENINIALNKAGLALTFSSQTFIVSPTRVGLLAVLLEIIVTLAPEQLRSIEQRLKGSDNEQVIKALSSDLQKQIYQFLGEHLIPAQQQRRFRYVSQWLDKKNGNENLVSTDVLSDETVLSFWQYAVLDDTSPGYKLYASAFYGVMDTDQAIKQAKQSLALDNAGTIGFNTDAGEYSPDVIHEILFSHSSENQDYSWLCQAPKFLTKAQWHFIEPLNQHHLYSKTLALSFARLAIFGQWQAALVQAKRKSPLIVRQKLVDLPQQNYSQYQQELVTLKKIITQVIMAISYIFYSHQDSRYLGFSLALLPESDRKKIRNWFEEKMNTLSQASPTNDNDTDISADRENINTVLFTQSQKLLMQSLALKKIMQASKAAFNANNKAGFQQLPSPDLLDTYQDGYDGLAHCQHIVQLSSEKLSHYWLTPNDCETNYCSDVSIFKDIFALLYGEVND</sequence>
<evidence type="ECO:0000313" key="1">
    <source>
        <dbReference type="EMBL" id="ANC57833.1"/>
    </source>
</evidence>
<organism evidence="1">
    <name type="scientific">Colwellia sp. C1</name>
    <dbReference type="NCBI Taxonomy" id="1737566"/>
    <lineage>
        <taxon>Bacteria</taxon>
        <taxon>Pseudomonadati</taxon>
        <taxon>Pseudomonadota</taxon>
        <taxon>Gammaproteobacteria</taxon>
        <taxon>Alteromonadales</taxon>
        <taxon>Colwelliaceae</taxon>
        <taxon>Colwellia</taxon>
    </lineage>
</organism>
<dbReference type="AlphaFoldDB" id="A0A168PG30"/>
<name>A0A168PG30_9GAMM</name>